<proteinExistence type="predicted"/>
<dbReference type="PROSITE" id="PS50943">
    <property type="entry name" value="HTH_CROC1"/>
    <property type="match status" value="1"/>
</dbReference>
<organism evidence="2 3">
    <name type="scientific">Kurthia gibsonii</name>
    <dbReference type="NCBI Taxonomy" id="33946"/>
    <lineage>
        <taxon>Bacteria</taxon>
        <taxon>Bacillati</taxon>
        <taxon>Bacillota</taxon>
        <taxon>Bacilli</taxon>
        <taxon>Bacillales</taxon>
        <taxon>Caryophanaceae</taxon>
        <taxon>Kurthia</taxon>
    </lineage>
</organism>
<dbReference type="SMART" id="SM00530">
    <property type="entry name" value="HTH_XRE"/>
    <property type="match status" value="1"/>
</dbReference>
<accession>A0ABU9LL89</accession>
<evidence type="ECO:0000259" key="1">
    <source>
        <dbReference type="PROSITE" id="PS50943"/>
    </source>
</evidence>
<dbReference type="CDD" id="cd00093">
    <property type="entry name" value="HTH_XRE"/>
    <property type="match status" value="1"/>
</dbReference>
<dbReference type="RefSeq" id="WP_068457578.1">
    <property type="nucleotide sequence ID" value="NZ_CP147847.1"/>
</dbReference>
<sequence length="149" mass="17566">MKREEMITIVSQKMKLIRTEYNYTQEQMADILGISKKTLVQIEKQRIECGWTVAVAVCTLFRNSMILQTALGGNPLMFISLIANEGLIHVDKNEVNDKLWWRTIENKTNWRIQQNLVHTCFRILNPEGRIIFYTFSKDIALEEFQKHIF</sequence>
<gene>
    <name evidence="2" type="ORF">AAF454_05575</name>
</gene>
<name>A0ABU9LL89_9BACL</name>
<keyword evidence="3" id="KW-1185">Reference proteome</keyword>
<dbReference type="EMBL" id="JBCEWA010000003">
    <property type="protein sequence ID" value="MEL5987880.1"/>
    <property type="molecule type" value="Genomic_DNA"/>
</dbReference>
<protein>
    <submittedName>
        <fullName evidence="2">Helix-turn-helix domain-containing protein</fullName>
    </submittedName>
</protein>
<evidence type="ECO:0000313" key="3">
    <source>
        <dbReference type="Proteomes" id="UP001398420"/>
    </source>
</evidence>
<evidence type="ECO:0000313" key="2">
    <source>
        <dbReference type="EMBL" id="MEL5987880.1"/>
    </source>
</evidence>
<comment type="caution">
    <text evidence="2">The sequence shown here is derived from an EMBL/GenBank/DDBJ whole genome shotgun (WGS) entry which is preliminary data.</text>
</comment>
<feature type="domain" description="HTH cro/C1-type" evidence="1">
    <location>
        <begin position="14"/>
        <end position="48"/>
    </location>
</feature>
<dbReference type="SUPFAM" id="SSF47413">
    <property type="entry name" value="lambda repressor-like DNA-binding domains"/>
    <property type="match status" value="1"/>
</dbReference>
<reference evidence="2 3" key="1">
    <citation type="submission" date="2024-04" db="EMBL/GenBank/DDBJ databases">
        <authorList>
            <person name="Wu Y.S."/>
            <person name="Zhang L."/>
        </authorList>
    </citation>
    <scope>NUCLEOTIDE SEQUENCE [LARGE SCALE GENOMIC DNA]</scope>
    <source>
        <strain evidence="2 3">KG-01</strain>
    </source>
</reference>
<dbReference type="Pfam" id="PF01381">
    <property type="entry name" value="HTH_3"/>
    <property type="match status" value="1"/>
</dbReference>
<dbReference type="InterPro" id="IPR010982">
    <property type="entry name" value="Lambda_DNA-bd_dom_sf"/>
</dbReference>
<dbReference type="Proteomes" id="UP001398420">
    <property type="component" value="Unassembled WGS sequence"/>
</dbReference>
<dbReference type="InterPro" id="IPR001387">
    <property type="entry name" value="Cro/C1-type_HTH"/>
</dbReference>
<dbReference type="Gene3D" id="1.10.260.40">
    <property type="entry name" value="lambda repressor-like DNA-binding domains"/>
    <property type="match status" value="1"/>
</dbReference>